<dbReference type="GO" id="GO:0003735">
    <property type="term" value="F:structural constituent of ribosome"/>
    <property type="evidence" value="ECO:0007669"/>
    <property type="project" value="InterPro"/>
</dbReference>
<accession>A0A2H0W6Q7</accession>
<dbReference type="InterPro" id="IPR005717">
    <property type="entry name" value="Ribosomal_uS7_bac/org-type"/>
</dbReference>
<keyword evidence="2 6" id="KW-0699">rRNA-binding</keyword>
<dbReference type="PIRSF" id="PIRSF002122">
    <property type="entry name" value="RPS7p_RPS7a_RPS5e_RPS7o"/>
    <property type="match status" value="1"/>
</dbReference>
<dbReference type="FunFam" id="1.10.455.10:FF:000001">
    <property type="entry name" value="30S ribosomal protein S7"/>
    <property type="match status" value="1"/>
</dbReference>
<dbReference type="GO" id="GO:0019843">
    <property type="term" value="F:rRNA binding"/>
    <property type="evidence" value="ECO:0007669"/>
    <property type="project" value="UniProtKB-UniRule"/>
</dbReference>
<keyword evidence="6" id="KW-0820">tRNA-binding</keyword>
<dbReference type="Proteomes" id="UP000231382">
    <property type="component" value="Unassembled WGS sequence"/>
</dbReference>
<evidence type="ECO:0000313" key="10">
    <source>
        <dbReference type="Proteomes" id="UP000231382"/>
    </source>
</evidence>
<evidence type="ECO:0000313" key="9">
    <source>
        <dbReference type="EMBL" id="PIS07762.1"/>
    </source>
</evidence>
<keyword evidence="3 6" id="KW-0694">RNA-binding</keyword>
<comment type="caution">
    <text evidence="9">The sequence shown here is derived from an EMBL/GenBank/DDBJ whole genome shotgun (WGS) entry which is preliminary data.</text>
</comment>
<evidence type="ECO:0000256" key="5">
    <source>
        <dbReference type="ARBA" id="ARBA00023274"/>
    </source>
</evidence>
<dbReference type="PROSITE" id="PS00052">
    <property type="entry name" value="RIBOSOMAL_S7"/>
    <property type="match status" value="1"/>
</dbReference>
<dbReference type="GO" id="GO:0015935">
    <property type="term" value="C:small ribosomal subunit"/>
    <property type="evidence" value="ECO:0007669"/>
    <property type="project" value="InterPro"/>
</dbReference>
<dbReference type="InterPro" id="IPR023798">
    <property type="entry name" value="Ribosomal_uS7_dom"/>
</dbReference>
<dbReference type="NCBIfam" id="TIGR01029">
    <property type="entry name" value="rpsG_bact"/>
    <property type="match status" value="1"/>
</dbReference>
<comment type="subunit">
    <text evidence="6">Part of the 30S ribosomal subunit. Contacts proteins S9 and S11.</text>
</comment>
<dbReference type="GO" id="GO:0000049">
    <property type="term" value="F:tRNA binding"/>
    <property type="evidence" value="ECO:0007669"/>
    <property type="project" value="UniProtKB-UniRule"/>
</dbReference>
<reference evidence="10" key="1">
    <citation type="submission" date="2017-09" db="EMBL/GenBank/DDBJ databases">
        <title>Depth-based differentiation of microbial function through sediment-hosted aquifers and enrichment of novel symbionts in the deep terrestrial subsurface.</title>
        <authorList>
            <person name="Probst A.J."/>
            <person name="Ladd B."/>
            <person name="Jarett J.K."/>
            <person name="Geller-Mcgrath D.E."/>
            <person name="Sieber C.M.K."/>
            <person name="Emerson J.B."/>
            <person name="Anantharaman K."/>
            <person name="Thomas B.C."/>
            <person name="Malmstrom R."/>
            <person name="Stieglmeier M."/>
            <person name="Klingl A."/>
            <person name="Woyke T."/>
            <person name="Ryan C.M."/>
            <person name="Banfield J.F."/>
        </authorList>
    </citation>
    <scope>NUCLEOTIDE SEQUENCE [LARGE SCALE GENOMIC DNA]</scope>
</reference>
<dbReference type="PANTHER" id="PTHR11205">
    <property type="entry name" value="RIBOSOMAL PROTEIN S7"/>
    <property type="match status" value="1"/>
</dbReference>
<organism evidence="9 10">
    <name type="scientific">Candidatus Berkelbacteria bacterium CG10_big_fil_rev_8_21_14_0_10_43_13</name>
    <dbReference type="NCBI Taxonomy" id="1974514"/>
    <lineage>
        <taxon>Bacteria</taxon>
        <taxon>Candidatus Berkelbacteria</taxon>
    </lineage>
</organism>
<dbReference type="EMBL" id="PEZW01000013">
    <property type="protein sequence ID" value="PIS07762.1"/>
    <property type="molecule type" value="Genomic_DNA"/>
</dbReference>
<comment type="function">
    <text evidence="6">One of the primary rRNA binding proteins, it binds directly to 16S rRNA where it nucleates assembly of the head domain of the 30S subunit. Is located at the subunit interface close to the decoding center, probably blocks exit of the E-site tRNA.</text>
</comment>
<comment type="similarity">
    <text evidence="1 6 7">Belongs to the universal ribosomal protein uS7 family.</text>
</comment>
<evidence type="ECO:0000259" key="8">
    <source>
        <dbReference type="Pfam" id="PF00177"/>
    </source>
</evidence>
<dbReference type="SUPFAM" id="SSF47973">
    <property type="entry name" value="Ribosomal protein S7"/>
    <property type="match status" value="1"/>
</dbReference>
<evidence type="ECO:0000256" key="4">
    <source>
        <dbReference type="ARBA" id="ARBA00022980"/>
    </source>
</evidence>
<keyword evidence="4 6" id="KW-0689">Ribosomal protein</keyword>
<dbReference type="InterPro" id="IPR020606">
    <property type="entry name" value="Ribosomal_uS7_CS"/>
</dbReference>
<dbReference type="Gene3D" id="1.10.455.10">
    <property type="entry name" value="Ribosomal protein S7 domain"/>
    <property type="match status" value="1"/>
</dbReference>
<dbReference type="GO" id="GO:0006412">
    <property type="term" value="P:translation"/>
    <property type="evidence" value="ECO:0007669"/>
    <property type="project" value="UniProtKB-UniRule"/>
</dbReference>
<sequence length="158" mass="17559">MARGHLKIKRKAIQPDAKFSSLVVTKMINYIMKNGKKTVAEKIVYQSLDQAALTLKAEPMEILDTVLKNVGPLVEVKSKRIGGANYQVPMEVSRDRKNTLAMRWVIGAAQGSKGKPMAQKLALEMISAYNNEGAAIKKKDDTHRMAEANKAFAHFARF</sequence>
<dbReference type="HAMAP" id="MF_00480_B">
    <property type="entry name" value="Ribosomal_uS7_B"/>
    <property type="match status" value="1"/>
</dbReference>
<dbReference type="InterPro" id="IPR000235">
    <property type="entry name" value="Ribosomal_uS7"/>
</dbReference>
<dbReference type="AlphaFoldDB" id="A0A2H0W6Q7"/>
<dbReference type="Pfam" id="PF00177">
    <property type="entry name" value="Ribosomal_S7"/>
    <property type="match status" value="1"/>
</dbReference>
<evidence type="ECO:0000256" key="6">
    <source>
        <dbReference type="HAMAP-Rule" id="MF_00480"/>
    </source>
</evidence>
<evidence type="ECO:0000256" key="2">
    <source>
        <dbReference type="ARBA" id="ARBA00022730"/>
    </source>
</evidence>
<protein>
    <recommendedName>
        <fullName evidence="6">Small ribosomal subunit protein uS7</fullName>
    </recommendedName>
</protein>
<keyword evidence="5 6" id="KW-0687">Ribonucleoprotein</keyword>
<proteinExistence type="inferred from homology"/>
<evidence type="ECO:0000256" key="3">
    <source>
        <dbReference type="ARBA" id="ARBA00022884"/>
    </source>
</evidence>
<name>A0A2H0W6Q7_9BACT</name>
<feature type="domain" description="Small ribosomal subunit protein uS7" evidence="8">
    <location>
        <begin position="8"/>
        <end position="150"/>
    </location>
</feature>
<evidence type="ECO:0000256" key="7">
    <source>
        <dbReference type="RuleBase" id="RU003619"/>
    </source>
</evidence>
<dbReference type="InterPro" id="IPR036823">
    <property type="entry name" value="Ribosomal_uS7_dom_sf"/>
</dbReference>
<dbReference type="CDD" id="cd14869">
    <property type="entry name" value="uS7_Bacteria"/>
    <property type="match status" value="1"/>
</dbReference>
<gene>
    <name evidence="6" type="primary">rpsG</name>
    <name evidence="9" type="ORF">COT78_01870</name>
</gene>
<evidence type="ECO:0000256" key="1">
    <source>
        <dbReference type="ARBA" id="ARBA00007151"/>
    </source>
</evidence>